<organism evidence="3 4">
    <name type="scientific">Mucilaginibacter calamicampi</name>
    <dbReference type="NCBI Taxonomy" id="1302352"/>
    <lineage>
        <taxon>Bacteria</taxon>
        <taxon>Pseudomonadati</taxon>
        <taxon>Bacteroidota</taxon>
        <taxon>Sphingobacteriia</taxon>
        <taxon>Sphingobacteriales</taxon>
        <taxon>Sphingobacteriaceae</taxon>
        <taxon>Mucilaginibacter</taxon>
    </lineage>
</organism>
<keyword evidence="4" id="KW-1185">Reference proteome</keyword>
<feature type="signal peptide" evidence="2">
    <location>
        <begin position="1"/>
        <end position="20"/>
    </location>
</feature>
<keyword evidence="2" id="KW-0732">Signal</keyword>
<name>A0ABW2YSD6_9SPHI</name>
<protein>
    <submittedName>
        <fullName evidence="3">Uncharacterized protein</fullName>
    </submittedName>
</protein>
<evidence type="ECO:0000313" key="4">
    <source>
        <dbReference type="Proteomes" id="UP001596958"/>
    </source>
</evidence>
<feature type="region of interest" description="Disordered" evidence="1">
    <location>
        <begin position="219"/>
        <end position="239"/>
    </location>
</feature>
<dbReference type="Gene3D" id="2.60.40.1190">
    <property type="match status" value="1"/>
</dbReference>
<reference evidence="4" key="1">
    <citation type="journal article" date="2019" name="Int. J. Syst. Evol. Microbiol.">
        <title>The Global Catalogue of Microorganisms (GCM) 10K type strain sequencing project: providing services to taxonomists for standard genome sequencing and annotation.</title>
        <authorList>
            <consortium name="The Broad Institute Genomics Platform"/>
            <consortium name="The Broad Institute Genome Sequencing Center for Infectious Disease"/>
            <person name="Wu L."/>
            <person name="Ma J."/>
        </authorList>
    </citation>
    <scope>NUCLEOTIDE SEQUENCE [LARGE SCALE GENOMIC DNA]</scope>
    <source>
        <strain evidence="4">CCUG 63418</strain>
    </source>
</reference>
<gene>
    <name evidence="3" type="ORF">ACFQZS_04225</name>
</gene>
<proteinExistence type="predicted"/>
<dbReference type="RefSeq" id="WP_377097610.1">
    <property type="nucleotide sequence ID" value="NZ_JBHTHU010000002.1"/>
</dbReference>
<evidence type="ECO:0000313" key="3">
    <source>
        <dbReference type="EMBL" id="MFD0749336.1"/>
    </source>
</evidence>
<dbReference type="Proteomes" id="UP001596958">
    <property type="component" value="Unassembled WGS sequence"/>
</dbReference>
<accession>A0ABW2YSD6</accession>
<sequence length="253" mass="27851">MRKTVLLTLIVLAAATATNAQKLPNVQKESLRAPVNIKIDGKATEWDNKFKAQNSATELLYTLSNDDENLYLTVQTKFKDVIDKIMRGGITLNVNSTIDRKSGNQISLTYPSFDQAGASKVTNMLVVKNYPKANLDEEPVSIDNLNKAFASQSKVIDVKGINGIPNGEVSIYNENGIQVAAHFDDEYGYTCELAIPVKYLSLPDNGSKPFSYQLKVNEPKQFSPKAGNRPPPPMKMTSVAATDTWGEYTLAKK</sequence>
<feature type="chain" id="PRO_5045811200" evidence="2">
    <location>
        <begin position="21"/>
        <end position="253"/>
    </location>
</feature>
<evidence type="ECO:0000256" key="1">
    <source>
        <dbReference type="SAM" id="MobiDB-lite"/>
    </source>
</evidence>
<comment type="caution">
    <text evidence="3">The sequence shown here is derived from an EMBL/GenBank/DDBJ whole genome shotgun (WGS) entry which is preliminary data.</text>
</comment>
<evidence type="ECO:0000256" key="2">
    <source>
        <dbReference type="SAM" id="SignalP"/>
    </source>
</evidence>
<dbReference type="EMBL" id="JBHTHU010000002">
    <property type="protein sequence ID" value="MFD0749336.1"/>
    <property type="molecule type" value="Genomic_DNA"/>
</dbReference>